<feature type="transmembrane region" description="Helical" evidence="1">
    <location>
        <begin position="201"/>
        <end position="219"/>
    </location>
</feature>
<dbReference type="PANTHER" id="PTHR37314">
    <property type="entry name" value="SLR0142 PROTEIN"/>
    <property type="match status" value="1"/>
</dbReference>
<keyword evidence="1" id="KW-1133">Transmembrane helix</keyword>
<dbReference type="RefSeq" id="WP_159663793.1">
    <property type="nucleotide sequence ID" value="NZ_JACMHY010000003.1"/>
</dbReference>
<accession>A0A7X1LPN3</accession>
<keyword evidence="3" id="KW-1185">Reference proteome</keyword>
<comment type="caution">
    <text evidence="2">The sequence shown here is derived from an EMBL/GenBank/DDBJ whole genome shotgun (WGS) entry which is preliminary data.</text>
</comment>
<dbReference type="AlphaFoldDB" id="A0A7X1LPN3"/>
<evidence type="ECO:0000313" key="3">
    <source>
        <dbReference type="Proteomes" id="UP000517694"/>
    </source>
</evidence>
<protein>
    <submittedName>
        <fullName evidence="2">DUF1275 domain-containing protein</fullName>
    </submittedName>
</protein>
<dbReference type="Pfam" id="PF06912">
    <property type="entry name" value="DUF1275"/>
    <property type="match status" value="1"/>
</dbReference>
<keyword evidence="1" id="KW-0472">Membrane</keyword>
<dbReference type="PANTHER" id="PTHR37314:SF4">
    <property type="entry name" value="UPF0700 TRANSMEMBRANE PROTEIN YOAK"/>
    <property type="match status" value="1"/>
</dbReference>
<dbReference type="Proteomes" id="UP000517694">
    <property type="component" value="Unassembled WGS sequence"/>
</dbReference>
<evidence type="ECO:0000313" key="2">
    <source>
        <dbReference type="EMBL" id="MBC2865210.1"/>
    </source>
</evidence>
<feature type="transmembrane region" description="Helical" evidence="1">
    <location>
        <begin position="21"/>
        <end position="43"/>
    </location>
</feature>
<dbReference type="EMBL" id="JACMHY010000003">
    <property type="protein sequence ID" value="MBC2865210.1"/>
    <property type="molecule type" value="Genomic_DNA"/>
</dbReference>
<name>A0A7X1LPN3_9ACTN</name>
<dbReference type="InterPro" id="IPR010699">
    <property type="entry name" value="DUF1275"/>
</dbReference>
<evidence type="ECO:0000256" key="1">
    <source>
        <dbReference type="SAM" id="Phobius"/>
    </source>
</evidence>
<gene>
    <name evidence="2" type="ORF">H1R13_09440</name>
</gene>
<reference evidence="2 3" key="1">
    <citation type="submission" date="2020-08" db="EMBL/GenBank/DDBJ databases">
        <title>Whole-Genome Sequence of French Clinical Streptomyces mexicanus Strain Q0842.</title>
        <authorList>
            <person name="Boxberger M."/>
            <person name="La Scola B."/>
        </authorList>
    </citation>
    <scope>NUCLEOTIDE SEQUENCE [LARGE SCALE GENOMIC DNA]</scope>
    <source>
        <strain evidence="2 3">Marseille-Q0842</strain>
    </source>
</reference>
<proteinExistence type="predicted"/>
<feature type="transmembrane region" description="Helical" evidence="1">
    <location>
        <begin position="107"/>
        <end position="132"/>
    </location>
</feature>
<sequence>MAQAAVTPAEKPAHPALPRALTVLTVVSGFLDAVSYLGLGHVFTANMTGNVVIIGFAAVGTPGFSVVGSLVSLAAFLAGSVCAGRVERFLRERPQQTWIRTVLTAEALLLAVATVAAFASAPTDLLIALVALAMGLRNGTVRTLAVPDLTTTVLTLTLTGLASESSLAGGTNPRAGRRLLAVAAMLVGAAAGAALVNHVGLGWPMLVSTVLVAAVALGYRDRP</sequence>
<feature type="transmembrane region" description="Helical" evidence="1">
    <location>
        <begin position="175"/>
        <end position="195"/>
    </location>
</feature>
<keyword evidence="1" id="KW-0812">Transmembrane</keyword>
<organism evidence="2 3">
    <name type="scientific">Streptomyces mexicanus</name>
    <dbReference type="NCBI Taxonomy" id="178566"/>
    <lineage>
        <taxon>Bacteria</taxon>
        <taxon>Bacillati</taxon>
        <taxon>Actinomycetota</taxon>
        <taxon>Actinomycetes</taxon>
        <taxon>Kitasatosporales</taxon>
        <taxon>Streptomycetaceae</taxon>
        <taxon>Streptomyces</taxon>
    </lineage>
</organism>
<dbReference type="OrthoDB" id="4272751at2"/>